<sequence>MARGASWHPWPDAVPCAQQKYSTSPYQPKSKPAALSLVLKPSTHCRSHGVLLVHASVGLDALIAPSTTAPQKPTPLPPFSLLLSPGSTTFALRGTTIINSWKIMASPDKSASSPHGADSRILLDDQPEQPPESLLCETTTLPPICNLPPPPPQQQPQQPQSSAQTITNTPTSNQLLPRQTHKLPPPPVSLPPRWHSKADVDHSLIFNPSRRLIDPSPPRCSTPGRPYAPYDTGPPPPPARGVVEGLADRMSQQTLEAQRRAIFNSPATVPEFDLINESFQTHDPSPDFPYPLELELDTNVESLDSWPSLMVEPPRMRDVPPTPGYSCSRPSRTNNRTHPLEPLPMIEESKEKRKNRLLSMIQTETQCHVHDPLLATPTSIAMPPPSLPSVDEMDIEASDNPLELACTMLEVDDDADNDDMSWMESIVTLRRAANPGGVRKHGLRYRASHEAAIRCSNLVKSVPRMRRRKDKHRSKCHREGGSNSTGPISSIADTSSIQGPP</sequence>
<accession>A0AAD5WSP8</accession>
<feature type="compositionally biased region" description="Pro residues" evidence="1">
    <location>
        <begin position="145"/>
        <end position="154"/>
    </location>
</feature>
<feature type="compositionally biased region" description="Polar residues" evidence="1">
    <location>
        <begin position="328"/>
        <end position="337"/>
    </location>
</feature>
<feature type="compositionally biased region" description="Basic residues" evidence="1">
    <location>
        <begin position="463"/>
        <end position="476"/>
    </location>
</feature>
<protein>
    <submittedName>
        <fullName evidence="2">Uncharacterized protein</fullName>
    </submittedName>
</protein>
<reference evidence="2" key="1">
    <citation type="submission" date="2022-07" db="EMBL/GenBank/DDBJ databases">
        <title>Draft genome sequence of Zalerion maritima ATCC 34329, a (micro)plastics degrading marine fungus.</title>
        <authorList>
            <person name="Paco A."/>
            <person name="Goncalves M.F.M."/>
            <person name="Rocha-Santos T.A.P."/>
            <person name="Alves A."/>
        </authorList>
    </citation>
    <scope>NUCLEOTIDE SEQUENCE</scope>
    <source>
        <strain evidence="2">ATCC 34329</strain>
    </source>
</reference>
<feature type="region of interest" description="Disordered" evidence="1">
    <location>
        <begin position="106"/>
        <end position="195"/>
    </location>
</feature>
<feature type="region of interest" description="Disordered" evidence="1">
    <location>
        <begin position="463"/>
        <end position="501"/>
    </location>
</feature>
<organism evidence="2 3">
    <name type="scientific">Zalerion maritima</name>
    <dbReference type="NCBI Taxonomy" id="339359"/>
    <lineage>
        <taxon>Eukaryota</taxon>
        <taxon>Fungi</taxon>
        <taxon>Dikarya</taxon>
        <taxon>Ascomycota</taxon>
        <taxon>Pezizomycotina</taxon>
        <taxon>Sordariomycetes</taxon>
        <taxon>Lulworthiomycetidae</taxon>
        <taxon>Lulworthiales</taxon>
        <taxon>Lulworthiaceae</taxon>
        <taxon>Zalerion</taxon>
    </lineage>
</organism>
<dbReference type="Proteomes" id="UP001201980">
    <property type="component" value="Unassembled WGS sequence"/>
</dbReference>
<evidence type="ECO:0000313" key="2">
    <source>
        <dbReference type="EMBL" id="KAJ2901242.1"/>
    </source>
</evidence>
<gene>
    <name evidence="2" type="ORF">MKZ38_002106</name>
</gene>
<feature type="compositionally biased region" description="Polar residues" evidence="1">
    <location>
        <begin position="161"/>
        <end position="177"/>
    </location>
</feature>
<evidence type="ECO:0000256" key="1">
    <source>
        <dbReference type="SAM" id="MobiDB-lite"/>
    </source>
</evidence>
<proteinExistence type="predicted"/>
<keyword evidence="3" id="KW-1185">Reference proteome</keyword>
<feature type="region of interest" description="Disordered" evidence="1">
    <location>
        <begin position="208"/>
        <end position="236"/>
    </location>
</feature>
<comment type="caution">
    <text evidence="2">The sequence shown here is derived from an EMBL/GenBank/DDBJ whole genome shotgun (WGS) entry which is preliminary data.</text>
</comment>
<feature type="compositionally biased region" description="Polar residues" evidence="1">
    <location>
        <begin position="481"/>
        <end position="501"/>
    </location>
</feature>
<dbReference type="AlphaFoldDB" id="A0AAD5WSP8"/>
<dbReference type="EMBL" id="JAKWBI020000160">
    <property type="protein sequence ID" value="KAJ2901242.1"/>
    <property type="molecule type" value="Genomic_DNA"/>
</dbReference>
<name>A0AAD5WSP8_9PEZI</name>
<feature type="region of interest" description="Disordered" evidence="1">
    <location>
        <begin position="311"/>
        <end position="341"/>
    </location>
</feature>
<evidence type="ECO:0000313" key="3">
    <source>
        <dbReference type="Proteomes" id="UP001201980"/>
    </source>
</evidence>